<accession>A0A316UW61</accession>
<sequence length="78" mass="8296">MPKDPHQLKEGDKVQWNWGGGAPSGTVKEVVTEGEAKVTTKRGNEVKKDASEENPAIKIDAGSSDAVKRANELRGVAP</sequence>
<feature type="compositionally biased region" description="Basic and acidic residues" evidence="1">
    <location>
        <begin position="1"/>
        <end position="13"/>
    </location>
</feature>
<feature type="domain" description="Hypervirulence associated protein TUDOR" evidence="2">
    <location>
        <begin position="11"/>
        <end position="73"/>
    </location>
</feature>
<protein>
    <recommendedName>
        <fullName evidence="2">Hypervirulence associated protein TUDOR domain-containing protein</fullName>
    </recommendedName>
</protein>
<evidence type="ECO:0000259" key="2">
    <source>
        <dbReference type="Pfam" id="PF11160"/>
    </source>
</evidence>
<dbReference type="Pfam" id="PF11160">
    <property type="entry name" value="Hva1_TUDOR"/>
    <property type="match status" value="1"/>
</dbReference>
<dbReference type="InterPro" id="IPR021331">
    <property type="entry name" value="Hva1_TUDOR"/>
</dbReference>
<feature type="compositionally biased region" description="Basic and acidic residues" evidence="1">
    <location>
        <begin position="30"/>
        <end position="51"/>
    </location>
</feature>
<evidence type="ECO:0000313" key="4">
    <source>
        <dbReference type="Proteomes" id="UP000245884"/>
    </source>
</evidence>
<organism evidence="3 4">
    <name type="scientific">Jaminaea rosea</name>
    <dbReference type="NCBI Taxonomy" id="1569628"/>
    <lineage>
        <taxon>Eukaryota</taxon>
        <taxon>Fungi</taxon>
        <taxon>Dikarya</taxon>
        <taxon>Basidiomycota</taxon>
        <taxon>Ustilaginomycotina</taxon>
        <taxon>Exobasidiomycetes</taxon>
        <taxon>Microstromatales</taxon>
        <taxon>Microstromatales incertae sedis</taxon>
        <taxon>Jaminaea</taxon>
    </lineage>
</organism>
<dbReference type="Proteomes" id="UP000245884">
    <property type="component" value="Unassembled WGS sequence"/>
</dbReference>
<dbReference type="EMBL" id="KZ819665">
    <property type="protein sequence ID" value="PWN28561.1"/>
    <property type="molecule type" value="Genomic_DNA"/>
</dbReference>
<keyword evidence="4" id="KW-1185">Reference proteome</keyword>
<reference evidence="3 4" key="1">
    <citation type="journal article" date="2018" name="Mol. Biol. Evol.">
        <title>Broad Genomic Sampling Reveals a Smut Pathogenic Ancestry of the Fungal Clade Ustilaginomycotina.</title>
        <authorList>
            <person name="Kijpornyongpan T."/>
            <person name="Mondo S.J."/>
            <person name="Barry K."/>
            <person name="Sandor L."/>
            <person name="Lee J."/>
            <person name="Lipzen A."/>
            <person name="Pangilinan J."/>
            <person name="LaButti K."/>
            <person name="Hainaut M."/>
            <person name="Henrissat B."/>
            <person name="Grigoriev I.V."/>
            <person name="Spatafora J.W."/>
            <person name="Aime M.C."/>
        </authorList>
    </citation>
    <scope>NUCLEOTIDE SEQUENCE [LARGE SCALE GENOMIC DNA]</scope>
    <source>
        <strain evidence="3 4">MCA 5214</strain>
    </source>
</reference>
<evidence type="ECO:0000256" key="1">
    <source>
        <dbReference type="SAM" id="MobiDB-lite"/>
    </source>
</evidence>
<dbReference type="AlphaFoldDB" id="A0A316UW61"/>
<dbReference type="RefSeq" id="XP_025363173.1">
    <property type="nucleotide sequence ID" value="XM_025508176.1"/>
</dbReference>
<proteinExistence type="predicted"/>
<dbReference type="STRING" id="1569628.A0A316UW61"/>
<evidence type="ECO:0000313" key="3">
    <source>
        <dbReference type="EMBL" id="PWN28561.1"/>
    </source>
</evidence>
<feature type="region of interest" description="Disordered" evidence="1">
    <location>
        <begin position="1"/>
        <end position="63"/>
    </location>
</feature>
<dbReference type="OrthoDB" id="2131339at2759"/>
<dbReference type="GeneID" id="37029999"/>
<name>A0A316UW61_9BASI</name>
<gene>
    <name evidence="3" type="ORF">BDZ90DRAFT_259597</name>
</gene>